<dbReference type="Proteomes" id="UP000190102">
    <property type="component" value="Unassembled WGS sequence"/>
</dbReference>
<gene>
    <name evidence="1" type="ORF">SAMN02745119_02228</name>
</gene>
<evidence type="ECO:0008006" key="3">
    <source>
        <dbReference type="Google" id="ProtNLM"/>
    </source>
</evidence>
<protein>
    <recommendedName>
        <fullName evidence="3">Lipoprotein</fullName>
    </recommendedName>
</protein>
<dbReference type="PROSITE" id="PS51257">
    <property type="entry name" value="PROKAR_LIPOPROTEIN"/>
    <property type="match status" value="1"/>
</dbReference>
<evidence type="ECO:0000313" key="2">
    <source>
        <dbReference type="Proteomes" id="UP000190102"/>
    </source>
</evidence>
<proteinExistence type="predicted"/>
<sequence>MKDSITFFFLIALLMIFGCAGQPSDSQSSLAGTFIGLAGCDRTRLMRVAEKSCAPEECIHHEAGVITPDKVLNALLAADAIGRQRYCQQS</sequence>
<dbReference type="AlphaFoldDB" id="A0A1T4Q489"/>
<dbReference type="RefSeq" id="WP_078790502.1">
    <property type="nucleotide sequence ID" value="NZ_FUWR01000012.1"/>
</dbReference>
<accession>A0A1T4Q489</accession>
<dbReference type="Gene3D" id="1.20.1090.10">
    <property type="entry name" value="Dehydroquinate synthase-like - alpha domain"/>
    <property type="match status" value="1"/>
</dbReference>
<keyword evidence="2" id="KW-1185">Reference proteome</keyword>
<reference evidence="2" key="1">
    <citation type="submission" date="2017-02" db="EMBL/GenBank/DDBJ databases">
        <authorList>
            <person name="Varghese N."/>
            <person name="Submissions S."/>
        </authorList>
    </citation>
    <scope>NUCLEOTIDE SEQUENCE [LARGE SCALE GENOMIC DNA]</scope>
    <source>
        <strain evidence="2">ATCC BAA-34</strain>
    </source>
</reference>
<dbReference type="STRING" id="115783.SAMN02745119_02228"/>
<organism evidence="1 2">
    <name type="scientific">Trichlorobacter thiogenes</name>
    <dbReference type="NCBI Taxonomy" id="115783"/>
    <lineage>
        <taxon>Bacteria</taxon>
        <taxon>Pseudomonadati</taxon>
        <taxon>Thermodesulfobacteriota</taxon>
        <taxon>Desulfuromonadia</taxon>
        <taxon>Geobacterales</taxon>
        <taxon>Geobacteraceae</taxon>
        <taxon>Trichlorobacter</taxon>
    </lineage>
</organism>
<evidence type="ECO:0000313" key="1">
    <source>
        <dbReference type="EMBL" id="SJZ98602.1"/>
    </source>
</evidence>
<dbReference type="EMBL" id="FUWR01000012">
    <property type="protein sequence ID" value="SJZ98602.1"/>
    <property type="molecule type" value="Genomic_DNA"/>
</dbReference>
<name>A0A1T4Q489_9BACT</name>